<dbReference type="Pfam" id="PF07495">
    <property type="entry name" value="Y_Y_Y"/>
    <property type="match status" value="1"/>
</dbReference>
<evidence type="ECO:0000259" key="2">
    <source>
        <dbReference type="Pfam" id="PF07495"/>
    </source>
</evidence>
<dbReference type="InterPro" id="IPR011047">
    <property type="entry name" value="Quinoprotein_ADH-like_sf"/>
</dbReference>
<evidence type="ECO:0000256" key="1">
    <source>
        <dbReference type="SAM" id="Phobius"/>
    </source>
</evidence>
<gene>
    <name evidence="3" type="ORF">Bcop_1507</name>
</gene>
<dbReference type="Proteomes" id="UP000018439">
    <property type="component" value="Chromosome"/>
</dbReference>
<protein>
    <submittedName>
        <fullName evidence="3">Two component regulator three Y domain-containing protein</fullName>
    </submittedName>
</protein>
<dbReference type="OrthoDB" id="1090267at2"/>
<dbReference type="InterPro" id="IPR011123">
    <property type="entry name" value="Y_Y_Y"/>
</dbReference>
<keyword evidence="1" id="KW-0472">Membrane</keyword>
<sequence length="953" mass="110129">MNRLYYLILLLLTLIPLKVHSWNDKIINYRHDEYNAGFQNWMIKQHHQGWIYFANNEGLLEFDGVFWDLHEIPNTMVRSLFIEQDTIYVGGSSEFGFFIPNEIGSLTYHTLTNQTKDWSGEVWNIVSIDSYIYFITDGYVHKFNPRSLTVQTSRFDFKIDCSTVYQNKLYLGTIGGVYQVDLMDLKAHLVAGSNSLGEEKISALIADGDRLIVVTQYKGLFTLKDNKLIPHATINTYLANKYPLFSASKNKNILAVGTVNSGICLFDEQNPKLFKNYDSYTGLNNNTVLSTFFDQDGNLWLGMDKGISYIELDSPIQPMFSTISPIGTGYCSKMYNGNLYLGTNQGLYLYNNGKPTLVNGAEGQIWSINEIGKELLIAGDNGITILNAKNKESYHISKRGVWEVKAIRTNPNYLLYATYSGICALKRVNGKWVYSHVVEGCGDSTAGFIEDINPQTFWYVNSHKQIERITLDDDFRRVIDRKVYQMSDTIVDKFKTLQYIDNRLIACSNYGILEYSRVTDSFHPSEQLESILDGKREYRYLYVDTLKNIWYVTHKELKFLEYKEGHYAKRPINLGMSYQLINGYQNVELIHPQSALIAVENGFIKAEIDHLDKVAQPIKAFIHSIVVEKENELVYYRNKETSYNLQLSYQQNTIAVNYGALAIKDYGNILYSFRLENDDKEWCKPISITKKEYTNLKEGTYTFEVAVVDEQGNHLSNTASVTFTIAPPWFRSIWAYIGYFILLVGLFYLVYQRITLSKRLELINQRKKHQAITKLKDQRIIELQNENLKNKVEYQSQELSGQMLHVISKNETLEKVRDEALKLSKAIDEKTQPNTLKQHIVRLIAMINHNLGGDDNFEAFQSNFDLVHRDFFRILDLKHPTLSRNDKVLCAYLYMNLISKEIAPLMNISVRGVEVNRYRLRKKLGLEREENLTEYLQSLIQENSLNNPSTEEK</sequence>
<organism evidence="3 4">
    <name type="scientific">Bacteroides coprosuis DSM 18011</name>
    <dbReference type="NCBI Taxonomy" id="679937"/>
    <lineage>
        <taxon>Bacteria</taxon>
        <taxon>Pseudomonadati</taxon>
        <taxon>Bacteroidota</taxon>
        <taxon>Bacteroidia</taxon>
        <taxon>Bacteroidales</taxon>
        <taxon>Bacteroidaceae</taxon>
        <taxon>Bacteroides</taxon>
    </lineage>
</organism>
<dbReference type="SUPFAM" id="SSF50998">
    <property type="entry name" value="Quinoprotein alcohol dehydrogenase-like"/>
    <property type="match status" value="1"/>
</dbReference>
<dbReference type="InterPro" id="IPR036388">
    <property type="entry name" value="WH-like_DNA-bd_sf"/>
</dbReference>
<accession>F3ZPW4</accession>
<feature type="transmembrane region" description="Helical" evidence="1">
    <location>
        <begin position="733"/>
        <end position="751"/>
    </location>
</feature>
<keyword evidence="1" id="KW-1133">Transmembrane helix</keyword>
<dbReference type="SUPFAM" id="SSF63829">
    <property type="entry name" value="Calcium-dependent phosphotriesterase"/>
    <property type="match status" value="1"/>
</dbReference>
<dbReference type="GO" id="GO:0006355">
    <property type="term" value="P:regulation of DNA-templated transcription"/>
    <property type="evidence" value="ECO:0007669"/>
    <property type="project" value="InterPro"/>
</dbReference>
<dbReference type="InterPro" id="IPR013783">
    <property type="entry name" value="Ig-like_fold"/>
</dbReference>
<name>F3ZPW4_9BACE</name>
<keyword evidence="4" id="KW-1185">Reference proteome</keyword>
<dbReference type="GO" id="GO:0003677">
    <property type="term" value="F:DNA binding"/>
    <property type="evidence" value="ECO:0007669"/>
    <property type="project" value="InterPro"/>
</dbReference>
<dbReference type="InterPro" id="IPR016032">
    <property type="entry name" value="Sig_transdc_resp-reg_C-effctor"/>
</dbReference>
<dbReference type="Gene3D" id="2.130.10.10">
    <property type="entry name" value="YVTN repeat-like/Quinoprotein amine dehydrogenase"/>
    <property type="match status" value="2"/>
</dbReference>
<dbReference type="AlphaFoldDB" id="F3ZPW4"/>
<dbReference type="HOGENOM" id="CLU_013623_0_0_10"/>
<feature type="domain" description="Two component regulator three Y" evidence="2">
    <location>
        <begin position="666"/>
        <end position="725"/>
    </location>
</feature>
<dbReference type="SUPFAM" id="SSF46894">
    <property type="entry name" value="C-terminal effector domain of the bipartite response regulators"/>
    <property type="match status" value="1"/>
</dbReference>
<reference evidence="3 4" key="1">
    <citation type="journal article" date="2011" name="Stand. Genomic Sci.">
        <title>Non-contiguous finished genome sequence of Bacteroides coprosuis type strain (PC139).</title>
        <authorList>
            <person name="Land M."/>
            <person name="Held B."/>
            <person name="Gronow S."/>
            <person name="Abt B."/>
            <person name="Lucas S."/>
            <person name="Del Rio T.G."/>
            <person name="Nolan M."/>
            <person name="Tice H."/>
            <person name="Cheng J.F."/>
            <person name="Pitluck S."/>
            <person name="Liolios K."/>
            <person name="Pagani I."/>
            <person name="Ivanova N."/>
            <person name="Mavromatis K."/>
            <person name="Mikhailova N."/>
            <person name="Pati A."/>
            <person name="Tapia R."/>
            <person name="Han C."/>
            <person name="Goodwin L."/>
            <person name="Chen A."/>
            <person name="Palaniappan K."/>
            <person name="Hauser L."/>
            <person name="Brambilla E.M."/>
            <person name="Rohde M."/>
            <person name="Goker M."/>
            <person name="Detter J.C."/>
            <person name="Woyke T."/>
            <person name="Bristow J."/>
            <person name="Eisen J.A."/>
            <person name="Markowitz V."/>
            <person name="Hugenholtz P."/>
            <person name="Kyrpides N.C."/>
            <person name="Klenk H.P."/>
            <person name="Lapidus A."/>
        </authorList>
    </citation>
    <scope>NUCLEOTIDE SEQUENCE</scope>
    <source>
        <strain evidence="3 4">DSM 18011</strain>
    </source>
</reference>
<keyword evidence="1" id="KW-0812">Transmembrane</keyword>
<dbReference type="Gene3D" id="2.60.40.10">
    <property type="entry name" value="Immunoglobulins"/>
    <property type="match status" value="1"/>
</dbReference>
<evidence type="ECO:0000313" key="4">
    <source>
        <dbReference type="Proteomes" id="UP000018439"/>
    </source>
</evidence>
<dbReference type="STRING" id="679937.Bcop_1507"/>
<proteinExistence type="predicted"/>
<dbReference type="InterPro" id="IPR015943">
    <property type="entry name" value="WD40/YVTN_repeat-like_dom_sf"/>
</dbReference>
<evidence type="ECO:0000313" key="3">
    <source>
        <dbReference type="EMBL" id="EGJ71701.1"/>
    </source>
</evidence>
<dbReference type="eggNOG" id="COG2197">
    <property type="taxonomic scope" value="Bacteria"/>
</dbReference>
<dbReference type="Gene3D" id="1.10.10.10">
    <property type="entry name" value="Winged helix-like DNA-binding domain superfamily/Winged helix DNA-binding domain"/>
    <property type="match status" value="1"/>
</dbReference>
<dbReference type="EMBL" id="CM001167">
    <property type="protein sequence ID" value="EGJ71701.1"/>
    <property type="molecule type" value="Genomic_DNA"/>
</dbReference>